<evidence type="ECO:0000256" key="1">
    <source>
        <dbReference type="ARBA" id="ARBA00010531"/>
    </source>
</evidence>
<keyword evidence="7 11" id="KW-0694">RNA-binding</keyword>
<evidence type="ECO:0000256" key="5">
    <source>
        <dbReference type="ARBA" id="ARBA00022730"/>
    </source>
</evidence>
<accession>A0A1L2JQ61</accession>
<sequence>MSSIFKDDELTKAIEKVKAKSPERRFKESIDLTIVFRGLDLKRDTSKRLSDKLELPHQFSPAKKVCIIGSAGFAYKAKEAGADKIITPEELKELSKNKRLLKKLAKEYDHFIAQADLVPTIARILGPILGPRGKIPTPVPIAATNLESIVNKMRKSVTLRMRNLPVLHVKVGSRDMDTKKIAENIKTVLDYLDKKYGGLRKYFEKAYLKTTMGPPVTIGERE</sequence>
<comment type="function">
    <text evidence="11">Binds directly to 23S rRNA. Probably involved in E site tRNA release.</text>
</comment>
<dbReference type="InterPro" id="IPR028364">
    <property type="entry name" value="Ribosomal_uL1/biogenesis"/>
</dbReference>
<dbReference type="PANTHER" id="PTHR36427:SF3">
    <property type="entry name" value="LARGE RIBOSOMAL SUBUNIT PROTEIN UL1M"/>
    <property type="match status" value="1"/>
</dbReference>
<evidence type="ECO:0000256" key="12">
    <source>
        <dbReference type="RuleBase" id="RU000659"/>
    </source>
</evidence>
<keyword evidence="8 11" id="KW-0689">Ribosomal protein</keyword>
<dbReference type="GO" id="GO:0006417">
    <property type="term" value="P:regulation of translation"/>
    <property type="evidence" value="ECO:0007669"/>
    <property type="project" value="UniProtKB-KW"/>
</dbReference>
<dbReference type="GO" id="GO:0006412">
    <property type="term" value="P:translation"/>
    <property type="evidence" value="ECO:0007669"/>
    <property type="project" value="UniProtKB-UniRule"/>
</dbReference>
<dbReference type="InterPro" id="IPR016095">
    <property type="entry name" value="Ribosomal_uL1_3-a/b-sand"/>
</dbReference>
<evidence type="ECO:0000256" key="6">
    <source>
        <dbReference type="ARBA" id="ARBA00022845"/>
    </source>
</evidence>
<keyword evidence="5 11" id="KW-0699">rRNA-binding</keyword>
<evidence type="ECO:0000256" key="2">
    <source>
        <dbReference type="ARBA" id="ARBA00011838"/>
    </source>
</evidence>
<comment type="subunit">
    <text evidence="2 11">Part of the 50S ribosomal subunit.</text>
</comment>
<reference evidence="13" key="1">
    <citation type="journal article" date="2017" name="Nature">
        <title>Metagenomic exploration of ASGARD archaea illuminates the origin of cellular complexity in eukaryotes.</title>
        <authorList>
            <person name="Zaremba-Niedzwiedzka K."/>
            <person name="Caceres E.F."/>
            <person name="Saw J.H.W."/>
            <person name="Backstrom D."/>
            <person name="Juzokaite L."/>
            <person name="Vancaester E."/>
            <person name="Seitz K.W."/>
            <person name="Anantharaman K."/>
            <person name="Starnawski P."/>
            <person name="Kjeldsen K.U."/>
            <person name="Stott M.B."/>
            <person name="Nunoura T."/>
            <person name="Banfield J.F."/>
            <person name="Schramm A."/>
            <person name="Baker B.J."/>
            <person name="Spang A."/>
            <person name="Ettema T.J.G."/>
        </authorList>
    </citation>
    <scope>NUCLEOTIDE SEQUENCE</scope>
    <source>
        <strain evidence="13">TIV_1</strain>
    </source>
</reference>
<dbReference type="HAMAP" id="MF_01318_A">
    <property type="entry name" value="Ribosomal_uL1_A"/>
    <property type="match status" value="1"/>
</dbReference>
<comment type="similarity">
    <text evidence="1 11 12">Belongs to the universal ribosomal protein uL1 family.</text>
</comment>
<dbReference type="AlphaFoldDB" id="A0A1L2JQ61"/>
<dbReference type="SUPFAM" id="SSF56808">
    <property type="entry name" value="Ribosomal protein L1"/>
    <property type="match status" value="1"/>
</dbReference>
<evidence type="ECO:0000256" key="10">
    <source>
        <dbReference type="ARBA" id="ARBA00045545"/>
    </source>
</evidence>
<dbReference type="InterPro" id="IPR023673">
    <property type="entry name" value="Ribosomal_uL1_CS"/>
</dbReference>
<protein>
    <recommendedName>
        <fullName evidence="11">Large ribosomal subunit protein uL1</fullName>
    </recommendedName>
</protein>
<dbReference type="Gene3D" id="3.40.50.790">
    <property type="match status" value="1"/>
</dbReference>
<dbReference type="GO" id="GO:0000049">
    <property type="term" value="F:tRNA binding"/>
    <property type="evidence" value="ECO:0007669"/>
    <property type="project" value="UniProtKB-KW"/>
</dbReference>
<proteinExistence type="inferred from homology"/>
<dbReference type="Gene3D" id="3.30.190.20">
    <property type="match status" value="1"/>
</dbReference>
<dbReference type="GO" id="GO:0015934">
    <property type="term" value="C:large ribosomal subunit"/>
    <property type="evidence" value="ECO:0007669"/>
    <property type="project" value="InterPro"/>
</dbReference>
<dbReference type="InterPro" id="IPR002143">
    <property type="entry name" value="Ribosomal_uL1"/>
</dbReference>
<evidence type="ECO:0000313" key="13">
    <source>
        <dbReference type="EMBL" id="AOZ56170.1"/>
    </source>
</evidence>
<dbReference type="InterPro" id="IPR023674">
    <property type="entry name" value="Ribosomal_uL1-like"/>
</dbReference>
<dbReference type="PIRSF" id="PIRSF002155">
    <property type="entry name" value="Ribosomal_L1"/>
    <property type="match status" value="1"/>
</dbReference>
<comment type="function">
    <text evidence="11">Protein L1 is also a translational repressor protein, it controls the translation of its operon by binding to its mRNA.</text>
</comment>
<dbReference type="FunFam" id="3.40.50.790:FF:000005">
    <property type="entry name" value="50S ribosomal protein L1"/>
    <property type="match status" value="1"/>
</dbReference>
<dbReference type="InterPro" id="IPR023669">
    <property type="entry name" value="Ribosomal_uL1_arc"/>
</dbReference>
<keyword evidence="6 11" id="KW-0810">Translation regulation</keyword>
<dbReference type="GO" id="GO:0019843">
    <property type="term" value="F:rRNA binding"/>
    <property type="evidence" value="ECO:0007669"/>
    <property type="project" value="UniProtKB-UniRule"/>
</dbReference>
<evidence type="ECO:0000256" key="3">
    <source>
        <dbReference type="ARBA" id="ARBA00022491"/>
    </source>
</evidence>
<name>A0A1L2JQ61_9CREN</name>
<organism evidence="13">
    <name type="scientific">uncultured korarchaeote</name>
    <dbReference type="NCBI Taxonomy" id="161241"/>
    <lineage>
        <taxon>Archaea</taxon>
        <taxon>Thermoproteota</taxon>
        <taxon>environmental samples</taxon>
    </lineage>
</organism>
<evidence type="ECO:0000256" key="4">
    <source>
        <dbReference type="ARBA" id="ARBA00022555"/>
    </source>
</evidence>
<keyword evidence="3 11" id="KW-0678">Repressor</keyword>
<dbReference type="EMBL" id="KX765084">
    <property type="protein sequence ID" value="AOZ56170.1"/>
    <property type="molecule type" value="Genomic_DNA"/>
</dbReference>
<dbReference type="NCBIfam" id="NF003244">
    <property type="entry name" value="PRK04203.1"/>
    <property type="match status" value="1"/>
</dbReference>
<keyword evidence="9 11" id="KW-0687">Ribonucleoprotein</keyword>
<dbReference type="CDD" id="cd00403">
    <property type="entry name" value="Ribosomal_L1"/>
    <property type="match status" value="1"/>
</dbReference>
<dbReference type="PROSITE" id="PS01199">
    <property type="entry name" value="RIBOSOMAL_L1"/>
    <property type="match status" value="1"/>
</dbReference>
<evidence type="ECO:0000256" key="8">
    <source>
        <dbReference type="ARBA" id="ARBA00022980"/>
    </source>
</evidence>
<comment type="function">
    <text evidence="10">Probably involved in E site tRNA release. Binds directly to 23S rRNA.</text>
</comment>
<keyword evidence="4 11" id="KW-0820">tRNA-binding</keyword>
<dbReference type="Pfam" id="PF00687">
    <property type="entry name" value="Ribosomal_L1"/>
    <property type="match status" value="1"/>
</dbReference>
<dbReference type="PANTHER" id="PTHR36427">
    <property type="entry name" value="54S RIBOSOMAL PROTEIN L1, MITOCHONDRIAL"/>
    <property type="match status" value="1"/>
</dbReference>
<evidence type="ECO:0000256" key="9">
    <source>
        <dbReference type="ARBA" id="ARBA00023274"/>
    </source>
</evidence>
<evidence type="ECO:0000256" key="11">
    <source>
        <dbReference type="HAMAP-Rule" id="MF_01318"/>
    </source>
</evidence>
<dbReference type="GO" id="GO:0003735">
    <property type="term" value="F:structural constituent of ribosome"/>
    <property type="evidence" value="ECO:0007669"/>
    <property type="project" value="InterPro"/>
</dbReference>
<evidence type="ECO:0000256" key="7">
    <source>
        <dbReference type="ARBA" id="ARBA00022884"/>
    </source>
</evidence>
<gene>
    <name evidence="11" type="primary">rpl1</name>
</gene>